<name>A0A4Y9IRU3_9BACT</name>
<dbReference type="EMBL" id="SPPK01000001">
    <property type="protein sequence ID" value="TFU90489.1"/>
    <property type="molecule type" value="Genomic_DNA"/>
</dbReference>
<gene>
    <name evidence="2" type="ORF">E4T88_00490</name>
</gene>
<evidence type="ECO:0000259" key="1">
    <source>
        <dbReference type="Pfam" id="PF12728"/>
    </source>
</evidence>
<dbReference type="Proteomes" id="UP000298285">
    <property type="component" value="Unassembled WGS sequence"/>
</dbReference>
<evidence type="ECO:0000313" key="2">
    <source>
        <dbReference type="EMBL" id="TFU90489.1"/>
    </source>
</evidence>
<dbReference type="InterPro" id="IPR041657">
    <property type="entry name" value="HTH_17"/>
</dbReference>
<dbReference type="Pfam" id="PF12728">
    <property type="entry name" value="HTH_17"/>
    <property type="match status" value="1"/>
</dbReference>
<comment type="caution">
    <text evidence="2">The sequence shown here is derived from an EMBL/GenBank/DDBJ whole genome shotgun (WGS) entry which is preliminary data.</text>
</comment>
<dbReference type="RefSeq" id="WP_135103529.1">
    <property type="nucleotide sequence ID" value="NZ_JADGKW010000001.1"/>
</dbReference>
<dbReference type="OrthoDB" id="1099804at2"/>
<feature type="domain" description="Helix-turn-helix" evidence="1">
    <location>
        <begin position="38"/>
        <end position="90"/>
    </location>
</feature>
<accession>A0A4Y9IRU3</accession>
<sequence length="92" mass="10906">MENNITVSAKEWREAQSIWMRIEEKLSKLLEEKENEILTPSEACKILRISRSTYQRYVQNGIIEQHPFNEQKQGKVFVLRSSLNKLIEEGRL</sequence>
<proteinExistence type="predicted"/>
<organism evidence="2 3">
    <name type="scientific">Dysgonomonas mossii</name>
    <dbReference type="NCBI Taxonomy" id="163665"/>
    <lineage>
        <taxon>Bacteria</taxon>
        <taxon>Pseudomonadati</taxon>
        <taxon>Bacteroidota</taxon>
        <taxon>Bacteroidia</taxon>
        <taxon>Bacteroidales</taxon>
        <taxon>Dysgonomonadaceae</taxon>
        <taxon>Dysgonomonas</taxon>
    </lineage>
</organism>
<protein>
    <submittedName>
        <fullName evidence="2">DNA-binding protein</fullName>
    </submittedName>
</protein>
<dbReference type="GO" id="GO:0003677">
    <property type="term" value="F:DNA binding"/>
    <property type="evidence" value="ECO:0007669"/>
    <property type="project" value="UniProtKB-KW"/>
</dbReference>
<reference evidence="2 3" key="1">
    <citation type="submission" date="2019-03" db="EMBL/GenBank/DDBJ databases">
        <title>Diversity of the mouse oral microbiome.</title>
        <authorList>
            <person name="Joseph S."/>
            <person name="Aduse-Opoku J."/>
            <person name="Curtis M."/>
            <person name="Wade W."/>
            <person name="Hashim A."/>
        </authorList>
    </citation>
    <scope>NUCLEOTIDE SEQUENCE [LARGE SCALE GENOMIC DNA]</scope>
    <source>
        <strain evidence="2 3">P11</strain>
    </source>
</reference>
<evidence type="ECO:0000313" key="3">
    <source>
        <dbReference type="Proteomes" id="UP000298285"/>
    </source>
</evidence>
<dbReference type="AlphaFoldDB" id="A0A4Y9IRU3"/>
<keyword evidence="2" id="KW-0238">DNA-binding</keyword>